<gene>
    <name evidence="8" type="ORF">FOL47_001654</name>
</gene>
<evidence type="ECO:0000256" key="4">
    <source>
        <dbReference type="ARBA" id="ARBA00022750"/>
    </source>
</evidence>
<dbReference type="PANTHER" id="PTHR47965">
    <property type="entry name" value="ASPARTYL PROTEASE-RELATED"/>
    <property type="match status" value="1"/>
</dbReference>
<dbReference type="InterPro" id="IPR033121">
    <property type="entry name" value="PEPTIDASE_A1"/>
</dbReference>
<feature type="domain" description="Peptidase A1" evidence="7">
    <location>
        <begin position="25"/>
        <end position="373"/>
    </location>
</feature>
<keyword evidence="6" id="KW-0865">Zymogen</keyword>
<evidence type="ECO:0000256" key="2">
    <source>
        <dbReference type="ARBA" id="ARBA00022670"/>
    </source>
</evidence>
<name>A0A7J6MI08_PERCH</name>
<keyword evidence="5" id="KW-0378">Hydrolase</keyword>
<evidence type="ECO:0000256" key="5">
    <source>
        <dbReference type="ARBA" id="ARBA00022801"/>
    </source>
</evidence>
<evidence type="ECO:0000313" key="9">
    <source>
        <dbReference type="Proteomes" id="UP000591131"/>
    </source>
</evidence>
<evidence type="ECO:0000313" key="8">
    <source>
        <dbReference type="EMBL" id="KAF4671208.1"/>
    </source>
</evidence>
<dbReference type="Proteomes" id="UP000591131">
    <property type="component" value="Unassembled WGS sequence"/>
</dbReference>
<evidence type="ECO:0000256" key="6">
    <source>
        <dbReference type="ARBA" id="ARBA00023145"/>
    </source>
</evidence>
<keyword evidence="2" id="KW-0645">Protease</keyword>
<dbReference type="InterPro" id="IPR001461">
    <property type="entry name" value="Aspartic_peptidase_A1"/>
</dbReference>
<dbReference type="AlphaFoldDB" id="A0A7J6MI08"/>
<comment type="similarity">
    <text evidence="1">Belongs to the peptidase A1 family.</text>
</comment>
<keyword evidence="3" id="KW-0732">Signal</keyword>
<dbReference type="EMBL" id="JAAPAO010000140">
    <property type="protein sequence ID" value="KAF4671208.1"/>
    <property type="molecule type" value="Genomic_DNA"/>
</dbReference>
<proteinExistence type="inferred from homology"/>
<evidence type="ECO:0000259" key="7">
    <source>
        <dbReference type="PROSITE" id="PS51767"/>
    </source>
</evidence>
<protein>
    <recommendedName>
        <fullName evidence="7">Peptidase A1 domain-containing protein</fullName>
    </recommendedName>
</protein>
<dbReference type="InterPro" id="IPR034164">
    <property type="entry name" value="Pepsin-like_dom"/>
</dbReference>
<dbReference type="CDD" id="cd05471">
    <property type="entry name" value="pepsin_like"/>
    <property type="match status" value="1"/>
</dbReference>
<evidence type="ECO:0000256" key="1">
    <source>
        <dbReference type="ARBA" id="ARBA00007447"/>
    </source>
</evidence>
<sequence length="415" mass="46598">MRSSCIVLTLSAKASIAEVITLPITEGYIPLTLDGQKTNVIMDTGTARSFVIHGPSYEKKNGEGSCSRLLSGCYFCPIENPCNDILERKRWTVPYETGGVYEYVEHSLTLTIGSIIIKHFTIGLAINHSDNNCTPQGFLGLSFGRRYLPETALEQLKRRGIISNLQYSIDINGPNHTMSGVLSIGNAQLVDSHPLRMDHGRRYAYHRKTSIPVPMVTIVDSDDKSYADRGDNIRRYGDMELVVVDSGATVIDVPLPIFDQIDQVMVEMANRTDAVPVPRTGKKLMVKDPKSGFMLVRKEHVKYLPTIVYCIGAWAGCIDLSIEPKHYLRDCDDVQCKLAIGPVPDGKCPLLGWPLFKAYRIGFDLSKKLLYFPKSAVRPCQHRFNFQSYFSEEGRLRRWSEACVNALNIYLRLPL</sequence>
<dbReference type="OrthoDB" id="447123at2759"/>
<dbReference type="PROSITE" id="PS51767">
    <property type="entry name" value="PEPTIDASE_A1"/>
    <property type="match status" value="1"/>
</dbReference>
<reference evidence="8 9" key="1">
    <citation type="submission" date="2020-04" db="EMBL/GenBank/DDBJ databases">
        <title>Perkinsus chesapeaki whole genome sequence.</title>
        <authorList>
            <person name="Bogema D.R."/>
        </authorList>
    </citation>
    <scope>NUCLEOTIDE SEQUENCE [LARGE SCALE GENOMIC DNA]</scope>
    <source>
        <strain evidence="8">ATCC PRA-425</strain>
    </source>
</reference>
<dbReference type="SUPFAM" id="SSF50630">
    <property type="entry name" value="Acid proteases"/>
    <property type="match status" value="1"/>
</dbReference>
<accession>A0A7J6MI08</accession>
<comment type="caution">
    <text evidence="8">The sequence shown here is derived from an EMBL/GenBank/DDBJ whole genome shotgun (WGS) entry which is preliminary data.</text>
</comment>
<dbReference type="GO" id="GO:0004190">
    <property type="term" value="F:aspartic-type endopeptidase activity"/>
    <property type="evidence" value="ECO:0007669"/>
    <property type="project" value="UniProtKB-KW"/>
</dbReference>
<dbReference type="Gene3D" id="2.40.70.10">
    <property type="entry name" value="Acid Proteases"/>
    <property type="match status" value="2"/>
</dbReference>
<keyword evidence="4" id="KW-0064">Aspartyl protease</keyword>
<evidence type="ECO:0000256" key="3">
    <source>
        <dbReference type="ARBA" id="ARBA00022729"/>
    </source>
</evidence>
<dbReference type="Pfam" id="PF00026">
    <property type="entry name" value="Asp"/>
    <property type="match status" value="1"/>
</dbReference>
<dbReference type="InterPro" id="IPR021109">
    <property type="entry name" value="Peptidase_aspartic_dom_sf"/>
</dbReference>
<keyword evidence="9" id="KW-1185">Reference proteome</keyword>
<dbReference type="PANTHER" id="PTHR47965:SF12">
    <property type="entry name" value="ASPARTIC PROTEINASE 3-RELATED"/>
    <property type="match status" value="1"/>
</dbReference>
<organism evidence="8 9">
    <name type="scientific">Perkinsus chesapeaki</name>
    <name type="common">Clam parasite</name>
    <name type="synonym">Perkinsus andrewsi</name>
    <dbReference type="NCBI Taxonomy" id="330153"/>
    <lineage>
        <taxon>Eukaryota</taxon>
        <taxon>Sar</taxon>
        <taxon>Alveolata</taxon>
        <taxon>Perkinsozoa</taxon>
        <taxon>Perkinsea</taxon>
        <taxon>Perkinsida</taxon>
        <taxon>Perkinsidae</taxon>
        <taxon>Perkinsus</taxon>
    </lineage>
</organism>
<dbReference type="GO" id="GO:0006508">
    <property type="term" value="P:proteolysis"/>
    <property type="evidence" value="ECO:0007669"/>
    <property type="project" value="UniProtKB-KW"/>
</dbReference>